<protein>
    <submittedName>
        <fullName evidence="1">BZ3500_MvSof-1268-A1-R1_Chr8-1g09960 protein</fullName>
    </submittedName>
</protein>
<dbReference type="OrthoDB" id="10255646at2759"/>
<sequence length="151" mass="16093">MSGAPPTSTYVNESIVINAPVAKVWHLIKLQDFSKWYSALASSSAAKNISDEVTDSAIWKFKDGHQLTVKQEEHSAINHSITYSVVEAEPALTYHSVLSTITVSPVTTGPSEGSSYVTWSGSFSSDADAGVIADASYKRKEALADLAKAVA</sequence>
<dbReference type="PANTHER" id="PTHR39332">
    <property type="entry name" value="BLL4707 PROTEIN"/>
    <property type="match status" value="1"/>
</dbReference>
<keyword evidence="2" id="KW-1185">Reference proteome</keyword>
<gene>
    <name evidence="1" type="ORF">BZ3500_MVSOF-1268-A1-R1_CHR8-1G09960</name>
</gene>
<dbReference type="InterPro" id="IPR019587">
    <property type="entry name" value="Polyketide_cyclase/dehydratase"/>
</dbReference>
<dbReference type="Pfam" id="PF10604">
    <property type="entry name" value="Polyketide_cyc2"/>
    <property type="match status" value="1"/>
</dbReference>
<organism evidence="1 2">
    <name type="scientific">Microbotryum saponariae</name>
    <dbReference type="NCBI Taxonomy" id="289078"/>
    <lineage>
        <taxon>Eukaryota</taxon>
        <taxon>Fungi</taxon>
        <taxon>Dikarya</taxon>
        <taxon>Basidiomycota</taxon>
        <taxon>Pucciniomycotina</taxon>
        <taxon>Microbotryomycetes</taxon>
        <taxon>Microbotryales</taxon>
        <taxon>Microbotryaceae</taxon>
        <taxon>Microbotryum</taxon>
    </lineage>
</organism>
<accession>A0A2X0KW28</accession>
<name>A0A2X0KW28_9BASI</name>
<dbReference type="PANTHER" id="PTHR39332:SF7">
    <property type="entry name" value="SRPBCC FAMILY PROTEIN"/>
    <property type="match status" value="1"/>
</dbReference>
<dbReference type="SUPFAM" id="SSF55961">
    <property type="entry name" value="Bet v1-like"/>
    <property type="match status" value="1"/>
</dbReference>
<dbReference type="EMBL" id="FMWP01000087">
    <property type="protein sequence ID" value="SCZ96036.1"/>
    <property type="molecule type" value="Genomic_DNA"/>
</dbReference>
<dbReference type="AlphaFoldDB" id="A0A2X0KW28"/>
<evidence type="ECO:0000313" key="1">
    <source>
        <dbReference type="EMBL" id="SCZ96036.1"/>
    </source>
</evidence>
<evidence type="ECO:0000313" key="2">
    <source>
        <dbReference type="Proteomes" id="UP000249723"/>
    </source>
</evidence>
<reference evidence="2" key="1">
    <citation type="submission" date="2016-10" db="EMBL/GenBank/DDBJ databases">
        <authorList>
            <person name="Jeantristanb JTB J.-T."/>
            <person name="Ricardo R."/>
        </authorList>
    </citation>
    <scope>NUCLEOTIDE SEQUENCE [LARGE SCALE GENOMIC DNA]</scope>
</reference>
<proteinExistence type="predicted"/>
<dbReference type="Gene3D" id="3.30.530.20">
    <property type="match status" value="1"/>
</dbReference>
<dbReference type="Proteomes" id="UP000249723">
    <property type="component" value="Unassembled WGS sequence"/>
</dbReference>
<dbReference type="InterPro" id="IPR023393">
    <property type="entry name" value="START-like_dom_sf"/>
</dbReference>